<dbReference type="Proteomes" id="UP000321258">
    <property type="component" value="Unassembled WGS sequence"/>
</dbReference>
<reference evidence="14 15" key="1">
    <citation type="submission" date="2019-07" db="EMBL/GenBank/DDBJ databases">
        <title>Whole genome shotgun sequence of Methylobacterium haplocladii NBRC 107714.</title>
        <authorList>
            <person name="Hosoyama A."/>
            <person name="Uohara A."/>
            <person name="Ohji S."/>
            <person name="Ichikawa N."/>
        </authorList>
    </citation>
    <scope>NUCLEOTIDE SEQUENCE [LARGE SCALE GENOMIC DNA]</scope>
    <source>
        <strain evidence="14 15">NBRC 107714</strain>
    </source>
</reference>
<evidence type="ECO:0000256" key="2">
    <source>
        <dbReference type="ARBA" id="ARBA00003120"/>
    </source>
</evidence>
<dbReference type="SUPFAM" id="SSF53383">
    <property type="entry name" value="PLP-dependent transferases"/>
    <property type="match status" value="1"/>
</dbReference>
<dbReference type="Pfam" id="PF00266">
    <property type="entry name" value="Aminotran_5"/>
    <property type="match status" value="1"/>
</dbReference>
<dbReference type="GO" id="GO:0031071">
    <property type="term" value="F:cysteine desulfurase activity"/>
    <property type="evidence" value="ECO:0007669"/>
    <property type="project" value="UniProtKB-EC"/>
</dbReference>
<proteinExistence type="inferred from homology"/>
<comment type="cofactor">
    <cofactor evidence="1 12">
        <name>pyridoxal 5'-phosphate</name>
        <dbReference type="ChEBI" id="CHEBI:597326"/>
    </cofactor>
</comment>
<sequence>MTAATRSYLDHNATSPVRPEVAAAVARALALPGNPSSIHAEGRAARAMLDTARDSVAALVGARPAQVTFTSGGTEAANAVLSGALRRTGRPAPTRLLISATEHPCVSAGHRFSPDAVAVLPVDEAGVLRLDVLRERLADLAGESLLISVHAANNETGVVQPLAEIVALAREHGQALVHSDAVQAVGKVSLDMAAIGLDALTLSGHKFAAPKGVGALVLADGVVLESAFVRGGGQESRLRCGTENLSGVAGMGEAAGLATADRDAEGPRLADLRNALEARVLALAPDAVVFGKGAPRLPNTLSFAVPGLEAATALIAFDLAGVAVSSGSACSSGKVARSATLAAMGVSPAVAAGALRVSFGWNSTDADAARFLTAFERVVSSLYQRRGQAA</sequence>
<evidence type="ECO:0000256" key="11">
    <source>
        <dbReference type="ARBA" id="ARBA00050776"/>
    </source>
</evidence>
<dbReference type="EC" id="2.8.1.7" evidence="4"/>
<evidence type="ECO:0000256" key="9">
    <source>
        <dbReference type="ARBA" id="ARBA00023004"/>
    </source>
</evidence>
<evidence type="ECO:0000256" key="4">
    <source>
        <dbReference type="ARBA" id="ARBA00012239"/>
    </source>
</evidence>
<keyword evidence="7" id="KW-0479">Metal-binding</keyword>
<dbReference type="InterPro" id="IPR015421">
    <property type="entry name" value="PyrdxlP-dep_Trfase_major"/>
</dbReference>
<dbReference type="PROSITE" id="PS00595">
    <property type="entry name" value="AA_TRANSFER_CLASS_5"/>
    <property type="match status" value="1"/>
</dbReference>
<keyword evidence="6" id="KW-0808">Transferase</keyword>
<keyword evidence="9" id="KW-0408">Iron</keyword>
<comment type="catalytic activity">
    <reaction evidence="11">
        <text>(sulfur carrier)-H + L-cysteine = (sulfur carrier)-SH + L-alanine</text>
        <dbReference type="Rhea" id="RHEA:43892"/>
        <dbReference type="Rhea" id="RHEA-COMP:14737"/>
        <dbReference type="Rhea" id="RHEA-COMP:14739"/>
        <dbReference type="ChEBI" id="CHEBI:29917"/>
        <dbReference type="ChEBI" id="CHEBI:35235"/>
        <dbReference type="ChEBI" id="CHEBI:57972"/>
        <dbReference type="ChEBI" id="CHEBI:64428"/>
        <dbReference type="EC" id="2.8.1.7"/>
    </reaction>
</comment>
<evidence type="ECO:0000256" key="3">
    <source>
        <dbReference type="ARBA" id="ARBA00006490"/>
    </source>
</evidence>
<comment type="function">
    <text evidence="2">Catalyzes the removal of elemental sulfur atoms from cysteine to produce alanine. Seems to participate in the biosynthesis of the nitrogenase metalloclusters by providing the inorganic sulfur required for the Fe-S core formation.</text>
</comment>
<dbReference type="PIRSF" id="PIRSF005572">
    <property type="entry name" value="NifS"/>
    <property type="match status" value="1"/>
</dbReference>
<gene>
    <name evidence="14" type="primary">nifS_1</name>
    <name evidence="14" type="ORF">MHA02_34280</name>
</gene>
<dbReference type="Gene3D" id="1.10.260.50">
    <property type="match status" value="1"/>
</dbReference>
<dbReference type="Gene3D" id="3.40.640.10">
    <property type="entry name" value="Type I PLP-dependent aspartate aminotransferase-like (Major domain)"/>
    <property type="match status" value="1"/>
</dbReference>
<dbReference type="PANTHER" id="PTHR11601">
    <property type="entry name" value="CYSTEINE DESULFURYLASE FAMILY MEMBER"/>
    <property type="match status" value="1"/>
</dbReference>
<keyword evidence="15" id="KW-1185">Reference proteome</keyword>
<name>A0A512ITL5_9HYPH</name>
<dbReference type="Gene3D" id="3.90.1150.10">
    <property type="entry name" value="Aspartate Aminotransferase, domain 1"/>
    <property type="match status" value="1"/>
</dbReference>
<evidence type="ECO:0000256" key="7">
    <source>
        <dbReference type="ARBA" id="ARBA00022723"/>
    </source>
</evidence>
<keyword evidence="8" id="KW-0663">Pyridoxal phosphate</keyword>
<feature type="domain" description="Aminotransferase class V" evidence="13">
    <location>
        <begin position="8"/>
        <end position="370"/>
    </location>
</feature>
<dbReference type="InterPro" id="IPR015422">
    <property type="entry name" value="PyrdxlP-dep_Trfase_small"/>
</dbReference>
<dbReference type="InterPro" id="IPR016454">
    <property type="entry name" value="Cysteine_dSase"/>
</dbReference>
<evidence type="ECO:0000256" key="8">
    <source>
        <dbReference type="ARBA" id="ARBA00022898"/>
    </source>
</evidence>
<evidence type="ECO:0000256" key="1">
    <source>
        <dbReference type="ARBA" id="ARBA00001933"/>
    </source>
</evidence>
<evidence type="ECO:0000256" key="6">
    <source>
        <dbReference type="ARBA" id="ARBA00022679"/>
    </source>
</evidence>
<dbReference type="AlphaFoldDB" id="A0A512ITL5"/>
<evidence type="ECO:0000256" key="10">
    <source>
        <dbReference type="ARBA" id="ARBA00023014"/>
    </source>
</evidence>
<evidence type="ECO:0000313" key="15">
    <source>
        <dbReference type="Proteomes" id="UP000321258"/>
    </source>
</evidence>
<comment type="caution">
    <text evidence="14">The sequence shown here is derived from an EMBL/GenBank/DDBJ whole genome shotgun (WGS) entry which is preliminary data.</text>
</comment>
<evidence type="ECO:0000313" key="14">
    <source>
        <dbReference type="EMBL" id="GEP01041.1"/>
    </source>
</evidence>
<comment type="similarity">
    <text evidence="3">Belongs to the class-V pyridoxal-phosphate-dependent aminotransferase family. NifS/IscS subfamily.</text>
</comment>
<evidence type="ECO:0000256" key="5">
    <source>
        <dbReference type="ARBA" id="ARBA00013558"/>
    </source>
</evidence>
<dbReference type="PANTHER" id="PTHR11601:SF34">
    <property type="entry name" value="CYSTEINE DESULFURASE"/>
    <property type="match status" value="1"/>
</dbReference>
<keyword evidence="10" id="KW-0411">Iron-sulfur</keyword>
<organism evidence="14 15">
    <name type="scientific">Methylobacterium haplocladii</name>
    <dbReference type="NCBI Taxonomy" id="1176176"/>
    <lineage>
        <taxon>Bacteria</taxon>
        <taxon>Pseudomonadati</taxon>
        <taxon>Pseudomonadota</taxon>
        <taxon>Alphaproteobacteria</taxon>
        <taxon>Hyphomicrobiales</taxon>
        <taxon>Methylobacteriaceae</taxon>
        <taxon>Methylobacterium</taxon>
    </lineage>
</organism>
<evidence type="ECO:0000256" key="12">
    <source>
        <dbReference type="RuleBase" id="RU004504"/>
    </source>
</evidence>
<dbReference type="OrthoDB" id="9808002at2"/>
<protein>
    <recommendedName>
        <fullName evidence="5">Cysteine desulfurase</fullName>
        <ecNumber evidence="4">2.8.1.7</ecNumber>
    </recommendedName>
</protein>
<dbReference type="InterPro" id="IPR000192">
    <property type="entry name" value="Aminotrans_V_dom"/>
</dbReference>
<dbReference type="RefSeq" id="WP_147080907.1">
    <property type="nucleotide sequence ID" value="NZ_BJZT01000038.1"/>
</dbReference>
<dbReference type="GO" id="GO:0051536">
    <property type="term" value="F:iron-sulfur cluster binding"/>
    <property type="evidence" value="ECO:0007669"/>
    <property type="project" value="UniProtKB-KW"/>
</dbReference>
<dbReference type="InterPro" id="IPR015424">
    <property type="entry name" value="PyrdxlP-dep_Trfase"/>
</dbReference>
<dbReference type="GO" id="GO:0046872">
    <property type="term" value="F:metal ion binding"/>
    <property type="evidence" value="ECO:0007669"/>
    <property type="project" value="UniProtKB-KW"/>
</dbReference>
<evidence type="ECO:0000259" key="13">
    <source>
        <dbReference type="Pfam" id="PF00266"/>
    </source>
</evidence>
<accession>A0A512ITL5</accession>
<dbReference type="EMBL" id="BJZT01000038">
    <property type="protein sequence ID" value="GEP01041.1"/>
    <property type="molecule type" value="Genomic_DNA"/>
</dbReference>
<dbReference type="InterPro" id="IPR020578">
    <property type="entry name" value="Aminotrans_V_PyrdxlP_BS"/>
</dbReference>